<evidence type="ECO:0000313" key="1">
    <source>
        <dbReference type="EMBL" id="DAD75428.1"/>
    </source>
</evidence>
<dbReference type="EMBL" id="BK014782">
    <property type="protein sequence ID" value="DAD75428.1"/>
    <property type="molecule type" value="Genomic_DNA"/>
</dbReference>
<proteinExistence type="predicted"/>
<protein>
    <submittedName>
        <fullName evidence="1">Uncharacterized protein</fullName>
    </submittedName>
</protein>
<sequence length="37" mass="4533">MIYNTKNKVLSRIKKFYTILRCKAPRTKSKIKRRNYA</sequence>
<organism evidence="1">
    <name type="scientific">Siphoviridae sp. ctqw35</name>
    <dbReference type="NCBI Taxonomy" id="2826471"/>
    <lineage>
        <taxon>Viruses</taxon>
        <taxon>Duplodnaviria</taxon>
        <taxon>Heunggongvirae</taxon>
        <taxon>Uroviricota</taxon>
        <taxon>Caudoviricetes</taxon>
    </lineage>
</organism>
<reference evidence="1" key="1">
    <citation type="journal article" date="2021" name="Proc. Natl. Acad. Sci. U.S.A.">
        <title>A Catalog of Tens of Thousands of Viruses from Human Metagenomes Reveals Hidden Associations with Chronic Diseases.</title>
        <authorList>
            <person name="Tisza M.J."/>
            <person name="Buck C.B."/>
        </authorList>
    </citation>
    <scope>NUCLEOTIDE SEQUENCE</scope>
    <source>
        <strain evidence="1">Ctqw35</strain>
    </source>
</reference>
<name>A0A8S5LZM5_9CAUD</name>
<accession>A0A8S5LZM5</accession>